<keyword evidence="7" id="KW-1185">Reference proteome</keyword>
<evidence type="ECO:0000313" key="7">
    <source>
        <dbReference type="Proteomes" id="UP000886885"/>
    </source>
</evidence>
<comment type="caution">
    <text evidence="6">The sequence shown here is derived from an EMBL/GenBank/DDBJ whole genome shotgun (WGS) entry which is preliminary data.</text>
</comment>
<dbReference type="EMBL" id="JAAWWB010000002">
    <property type="protein sequence ID" value="KAG6788391.1"/>
    <property type="molecule type" value="Genomic_DNA"/>
</dbReference>
<dbReference type="Pfam" id="PF05922">
    <property type="entry name" value="Inhibitor_I9"/>
    <property type="match status" value="1"/>
</dbReference>
<evidence type="ECO:0000256" key="1">
    <source>
        <dbReference type="ARBA" id="ARBA00004613"/>
    </source>
</evidence>
<evidence type="ECO:0000256" key="2">
    <source>
        <dbReference type="ARBA" id="ARBA00011073"/>
    </source>
</evidence>
<name>A0A8X8D5P5_POPTO</name>
<evidence type="ECO:0000256" key="3">
    <source>
        <dbReference type="ARBA" id="ARBA00022729"/>
    </source>
</evidence>
<organism evidence="6 7">
    <name type="scientific">Populus tomentosa</name>
    <name type="common">Chinese white poplar</name>
    <dbReference type="NCBI Taxonomy" id="118781"/>
    <lineage>
        <taxon>Eukaryota</taxon>
        <taxon>Viridiplantae</taxon>
        <taxon>Streptophyta</taxon>
        <taxon>Embryophyta</taxon>
        <taxon>Tracheophyta</taxon>
        <taxon>Spermatophyta</taxon>
        <taxon>Magnoliopsida</taxon>
        <taxon>eudicotyledons</taxon>
        <taxon>Gunneridae</taxon>
        <taxon>Pentapetalae</taxon>
        <taxon>rosids</taxon>
        <taxon>fabids</taxon>
        <taxon>Malpighiales</taxon>
        <taxon>Salicaceae</taxon>
        <taxon>Saliceae</taxon>
        <taxon>Populus</taxon>
    </lineage>
</organism>
<protein>
    <recommendedName>
        <fullName evidence="5">Inhibitor I9 domain-containing protein</fullName>
    </recommendedName>
</protein>
<dbReference type="InterPro" id="IPR045051">
    <property type="entry name" value="SBT"/>
</dbReference>
<dbReference type="InterPro" id="IPR010259">
    <property type="entry name" value="S8pro/Inhibitor_I9"/>
</dbReference>
<evidence type="ECO:0000313" key="6">
    <source>
        <dbReference type="EMBL" id="KAG6788391.1"/>
    </source>
</evidence>
<accession>A0A8X8D5P5</accession>
<evidence type="ECO:0000256" key="4">
    <source>
        <dbReference type="SAM" id="MobiDB-lite"/>
    </source>
</evidence>
<feature type="compositionally biased region" description="Low complexity" evidence="4">
    <location>
        <begin position="206"/>
        <end position="217"/>
    </location>
</feature>
<keyword evidence="3" id="KW-0732">Signal</keyword>
<dbReference type="OrthoDB" id="852149at2759"/>
<gene>
    <name evidence="6" type="ORF">POTOM_004457</name>
</gene>
<evidence type="ECO:0000259" key="5">
    <source>
        <dbReference type="Pfam" id="PF05922"/>
    </source>
</evidence>
<feature type="domain" description="Inhibitor I9" evidence="5">
    <location>
        <begin position="7"/>
        <end position="46"/>
    </location>
</feature>
<dbReference type="Proteomes" id="UP000886885">
    <property type="component" value="Chromosome 1D"/>
</dbReference>
<dbReference type="PANTHER" id="PTHR10795">
    <property type="entry name" value="PROPROTEIN CONVERTASE SUBTILISIN/KEXIN"/>
    <property type="match status" value="1"/>
</dbReference>
<feature type="region of interest" description="Disordered" evidence="4">
    <location>
        <begin position="202"/>
        <end position="230"/>
    </location>
</feature>
<comment type="subcellular location">
    <subcellularLocation>
        <location evidence="1">Secreted</location>
    </subcellularLocation>
</comment>
<sequence length="271" mass="30101">MQYCIRKKSLVYSYGKSVNGFAAEELEKLSEMEDVVSVIPNHILMLQTTRSCVNYKLLMLLFKANLEHPKKEIADILATFDDAIADGVNIISESLGSDWPLSYMEDPITIGSFHAMKNGLSINNFDLDGTIYPLIWGGDACILEALKYSYKVEQKTVICDALVTGSGVVIANGVGAIMADSFYSKDFAFSFPLLETVIRDEDKSQKSSTTSDQQSKQPSMVMSTEDPLPQWQHRRQTNSEALLSVQDRVSLDATNTLKSILMIFHVDACVT</sequence>
<dbReference type="GO" id="GO:0005576">
    <property type="term" value="C:extracellular region"/>
    <property type="evidence" value="ECO:0007669"/>
    <property type="project" value="UniProtKB-SubCell"/>
</dbReference>
<comment type="similarity">
    <text evidence="2">Belongs to the peptidase S8 family.</text>
</comment>
<proteinExistence type="inferred from homology"/>
<dbReference type="AlphaFoldDB" id="A0A8X8D5P5"/>
<reference evidence="6" key="1">
    <citation type="journal article" date="2020" name="bioRxiv">
        <title>Hybrid origin of Populus tomentosa Carr. identified through genome sequencing and phylogenomic analysis.</title>
        <authorList>
            <person name="An X."/>
            <person name="Gao K."/>
            <person name="Chen Z."/>
            <person name="Li J."/>
            <person name="Yang X."/>
            <person name="Yang X."/>
            <person name="Zhou J."/>
            <person name="Guo T."/>
            <person name="Zhao T."/>
            <person name="Huang S."/>
            <person name="Miao D."/>
            <person name="Khan W.U."/>
            <person name="Rao P."/>
            <person name="Ye M."/>
            <person name="Lei B."/>
            <person name="Liao W."/>
            <person name="Wang J."/>
            <person name="Ji L."/>
            <person name="Li Y."/>
            <person name="Guo B."/>
            <person name="Mustafa N.S."/>
            <person name="Li S."/>
            <person name="Yun Q."/>
            <person name="Keller S.R."/>
            <person name="Mao J."/>
            <person name="Zhang R."/>
            <person name="Strauss S.H."/>
        </authorList>
    </citation>
    <scope>NUCLEOTIDE SEQUENCE</scope>
    <source>
        <strain evidence="6">GM15</strain>
        <tissue evidence="6">Leaf</tissue>
    </source>
</reference>